<dbReference type="CDD" id="cd06261">
    <property type="entry name" value="TM_PBP2"/>
    <property type="match status" value="1"/>
</dbReference>
<evidence type="ECO:0000256" key="4">
    <source>
        <dbReference type="ARBA" id="ARBA00022989"/>
    </source>
</evidence>
<comment type="similarity">
    <text evidence="6">Belongs to the binding-protein-dependent transport system permease family.</text>
</comment>
<dbReference type="Pfam" id="PF00528">
    <property type="entry name" value="BPD_transp_1"/>
    <property type="match status" value="1"/>
</dbReference>
<dbReference type="EMBL" id="CDGJ01000036">
    <property type="protein sequence ID" value="CEJ06912.1"/>
    <property type="molecule type" value="Genomic_DNA"/>
</dbReference>
<feature type="domain" description="ABC transmembrane type-1" evidence="7">
    <location>
        <begin position="18"/>
        <end position="197"/>
    </location>
</feature>
<evidence type="ECO:0000256" key="2">
    <source>
        <dbReference type="ARBA" id="ARBA00022448"/>
    </source>
</evidence>
<dbReference type="RefSeq" id="WP_240984613.1">
    <property type="nucleotide sequence ID" value="NZ_CDGJ01000036.1"/>
</dbReference>
<dbReference type="InterPro" id="IPR051204">
    <property type="entry name" value="ABC_transp_perm/SBD"/>
</dbReference>
<evidence type="ECO:0000259" key="7">
    <source>
        <dbReference type="PROSITE" id="PS50928"/>
    </source>
</evidence>
<accession>A0A8S0W2V2</accession>
<dbReference type="EMBL" id="LR746496">
    <property type="protein sequence ID" value="CAA7601038.1"/>
    <property type="molecule type" value="Genomic_DNA"/>
</dbReference>
<evidence type="ECO:0000313" key="10">
    <source>
        <dbReference type="Proteomes" id="UP001071230"/>
    </source>
</evidence>
<feature type="transmembrane region" description="Helical" evidence="6">
    <location>
        <begin position="177"/>
        <end position="198"/>
    </location>
</feature>
<dbReference type="PANTHER" id="PTHR30177:SF4">
    <property type="entry name" value="OSMOPROTECTANT IMPORT PERMEASE PROTEIN OSMW"/>
    <property type="match status" value="1"/>
</dbReference>
<proteinExistence type="inferred from homology"/>
<evidence type="ECO:0000256" key="5">
    <source>
        <dbReference type="ARBA" id="ARBA00023136"/>
    </source>
</evidence>
<dbReference type="Proteomes" id="UP000836597">
    <property type="component" value="Chromosome"/>
</dbReference>
<keyword evidence="3 6" id="KW-0812">Transmembrane</keyword>
<evidence type="ECO:0000256" key="1">
    <source>
        <dbReference type="ARBA" id="ARBA00004141"/>
    </source>
</evidence>
<organism evidence="8">
    <name type="scientific">Acididesulfobacillus acetoxydans</name>
    <dbReference type="NCBI Taxonomy" id="1561005"/>
    <lineage>
        <taxon>Bacteria</taxon>
        <taxon>Bacillati</taxon>
        <taxon>Bacillota</taxon>
        <taxon>Clostridia</taxon>
        <taxon>Eubacteriales</taxon>
        <taxon>Peptococcaceae</taxon>
        <taxon>Acididesulfobacillus</taxon>
    </lineage>
</organism>
<name>A0A8S0W2V2_9FIRM</name>
<dbReference type="InterPro" id="IPR000515">
    <property type="entry name" value="MetI-like"/>
</dbReference>
<keyword evidence="10" id="KW-1185">Reference proteome</keyword>
<evidence type="ECO:0000256" key="6">
    <source>
        <dbReference type="RuleBase" id="RU363032"/>
    </source>
</evidence>
<evidence type="ECO:0000313" key="9">
    <source>
        <dbReference type="EMBL" id="CEJ06912.1"/>
    </source>
</evidence>
<dbReference type="PROSITE" id="PS50928">
    <property type="entry name" value="ABC_TM1"/>
    <property type="match status" value="1"/>
</dbReference>
<protein>
    <submittedName>
        <fullName evidence="8">Binding-protein-dependent transport system inner membrane component</fullName>
    </submittedName>
    <submittedName>
        <fullName evidence="9">Binding-protein-dependent transport systems inner membrane component</fullName>
    </submittedName>
</protein>
<evidence type="ECO:0000313" key="8">
    <source>
        <dbReference type="EMBL" id="CAA7601038.1"/>
    </source>
</evidence>
<dbReference type="InterPro" id="IPR035906">
    <property type="entry name" value="MetI-like_sf"/>
</dbReference>
<keyword evidence="2 6" id="KW-0813">Transport</keyword>
<dbReference type="SUPFAM" id="SSF161098">
    <property type="entry name" value="MetI-like"/>
    <property type="match status" value="1"/>
</dbReference>
<dbReference type="AlphaFoldDB" id="A0A8S0W2V2"/>
<dbReference type="PANTHER" id="PTHR30177">
    <property type="entry name" value="GLYCINE BETAINE/L-PROLINE TRANSPORT SYSTEM PERMEASE PROTEIN PROW"/>
    <property type="match status" value="1"/>
</dbReference>
<evidence type="ECO:0000256" key="3">
    <source>
        <dbReference type="ARBA" id="ARBA00022692"/>
    </source>
</evidence>
<dbReference type="GO" id="GO:0031460">
    <property type="term" value="P:glycine betaine transport"/>
    <property type="evidence" value="ECO:0007669"/>
    <property type="project" value="TreeGrafter"/>
</dbReference>
<dbReference type="KEGG" id="aacx:DEACI_1691"/>
<comment type="subcellular location">
    <subcellularLocation>
        <location evidence="6">Cell membrane</location>
        <topology evidence="6">Multi-pass membrane protein</topology>
    </subcellularLocation>
    <subcellularLocation>
        <location evidence="1">Membrane</location>
        <topology evidence="1">Multi-pass membrane protein</topology>
    </subcellularLocation>
</comment>
<feature type="transmembrane region" description="Helical" evidence="6">
    <location>
        <begin position="144"/>
        <end position="171"/>
    </location>
</feature>
<keyword evidence="4 6" id="KW-1133">Transmembrane helix</keyword>
<dbReference type="Proteomes" id="UP001071230">
    <property type="component" value="Unassembled WGS sequence"/>
</dbReference>
<reference evidence="8" key="2">
    <citation type="submission" date="2020-01" db="EMBL/GenBank/DDBJ databases">
        <authorList>
            <person name="Hornung B."/>
        </authorList>
    </citation>
    <scope>NUCLEOTIDE SEQUENCE</scope>
    <source>
        <strain evidence="8">PacBioINE</strain>
    </source>
</reference>
<dbReference type="Gene3D" id="1.10.3720.10">
    <property type="entry name" value="MetI-like"/>
    <property type="match status" value="1"/>
</dbReference>
<dbReference type="GO" id="GO:0005886">
    <property type="term" value="C:plasma membrane"/>
    <property type="evidence" value="ECO:0007669"/>
    <property type="project" value="UniProtKB-SubCell"/>
</dbReference>
<gene>
    <name evidence="9" type="ORF">DEACI_1366</name>
    <name evidence="8" type="ORF">DEACI_1691</name>
</gene>
<dbReference type="GO" id="GO:0055085">
    <property type="term" value="P:transmembrane transport"/>
    <property type="evidence" value="ECO:0007669"/>
    <property type="project" value="InterPro"/>
</dbReference>
<keyword evidence="5 6" id="KW-0472">Membrane</keyword>
<reference evidence="9" key="1">
    <citation type="submission" date="2014-11" db="EMBL/GenBank/DDBJ databases">
        <authorList>
            <person name="Hornung B.V."/>
        </authorList>
    </citation>
    <scope>NUCLEOTIDE SEQUENCE</scope>
    <source>
        <strain evidence="9">INE</strain>
    </source>
</reference>
<dbReference type="FunFam" id="1.10.3720.10:FF:000001">
    <property type="entry name" value="Glycine betaine ABC transporter, permease"/>
    <property type="match status" value="1"/>
</dbReference>
<sequence length="210" mass="22353">MTFAEYVRENRDTIVHLFVQHVNITVKAVFFSIIVGVLIGVLISKYEKLAWPVINVANVIYTIPSLALFALMIPILGIGKFPAIVALVLYNQIVLVRNTYVGIKGVESAVLESAVGMGMSPAQVLFRVQLPLAFPVIMAGIRTAAVITVATATIAATIGAGGLGLLIFGGISSLSTFQILAGAIPTMILANAADWLLYGVEVLVQRKWGS</sequence>
<feature type="transmembrane region" description="Helical" evidence="6">
    <location>
        <begin position="66"/>
        <end position="90"/>
    </location>
</feature>
<feature type="transmembrane region" description="Helical" evidence="6">
    <location>
        <begin position="28"/>
        <end position="46"/>
    </location>
</feature>